<comment type="caution">
    <text evidence="11">Lacks conserved residue(s) required for the propagation of feature annotation.</text>
</comment>
<dbReference type="InterPro" id="IPR011042">
    <property type="entry name" value="6-blade_b-propeller_TolB-like"/>
</dbReference>
<dbReference type="InterPro" id="IPR000033">
    <property type="entry name" value="LDLR_classB_rpt"/>
</dbReference>
<evidence type="ECO:0000256" key="8">
    <source>
        <dbReference type="ARBA" id="ARBA00023157"/>
    </source>
</evidence>
<evidence type="ECO:0000256" key="10">
    <source>
        <dbReference type="ARBA" id="ARBA00023180"/>
    </source>
</evidence>
<dbReference type="InterPro" id="IPR051221">
    <property type="entry name" value="LDLR-related"/>
</dbReference>
<dbReference type="Pfam" id="PF00057">
    <property type="entry name" value="Ldl_recept_a"/>
    <property type="match status" value="5"/>
</dbReference>
<dbReference type="Gene3D" id="2.120.10.30">
    <property type="entry name" value="TolB, C-terminal domain"/>
    <property type="match status" value="2"/>
</dbReference>
<evidence type="ECO:0000256" key="1">
    <source>
        <dbReference type="ARBA" id="ARBA00004167"/>
    </source>
</evidence>
<dbReference type="InterPro" id="IPR000152">
    <property type="entry name" value="EGF-type_Asp/Asn_hydroxyl_site"/>
</dbReference>
<organism evidence="15 16">
    <name type="scientific">Zalophus californianus</name>
    <name type="common">California sealion</name>
    <dbReference type="NCBI Taxonomy" id="9704"/>
    <lineage>
        <taxon>Eukaryota</taxon>
        <taxon>Metazoa</taxon>
        <taxon>Chordata</taxon>
        <taxon>Craniata</taxon>
        <taxon>Vertebrata</taxon>
        <taxon>Euteleostomi</taxon>
        <taxon>Mammalia</taxon>
        <taxon>Eutheria</taxon>
        <taxon>Laurasiatheria</taxon>
        <taxon>Carnivora</taxon>
        <taxon>Caniformia</taxon>
        <taxon>Pinnipedia</taxon>
        <taxon>Otariidae</taxon>
        <taxon>Zalophus</taxon>
    </lineage>
</organism>
<name>A0A6P9F7X9_ZALCA</name>
<dbReference type="KEGG" id="zca:113924125"/>
<dbReference type="GO" id="GO:0042562">
    <property type="term" value="F:hormone binding"/>
    <property type="evidence" value="ECO:0007669"/>
    <property type="project" value="TreeGrafter"/>
</dbReference>
<keyword evidence="6" id="KW-1133">Transmembrane helix</keyword>
<dbReference type="InterPro" id="IPR000742">
    <property type="entry name" value="EGF"/>
</dbReference>
<sequence>MVRCDEGKCILESLMCDGEADCADGADEPTTCDIDECSKAYGPCGQLCRNVPGSYSCACVQGHQLYNGTSCRVTDDAVKILIAADRELGVLDRRTGLYETLIPIKSRPTSVAYDLERSMYFWGDEVLHVFILGRPNSVPLYPELKTVDSISLDWLTGQLYWASSFARVIGAGLSDGRGYVKILEKDLVPEQLIVFPTKKSLFWVNRAKKGRRTIEAAGMDGSDRRVLTAVHMEEPVGLTLDYVAGQFYWISECKEVLERGKYPACAPGSCSHLCLLSPVHPKGYKCVCPEGMFLLPSGICSELKLVFSSGKRLYLLKVGFMGTAIERTLVQEHPRNIYLLDIDWKRNLIYWTNAQGQLFCSTGYSGEKQEIWTEHTVCSANVDISTGNLYWVPCDRSAIQKTRIPGPDTRTLYRTGSIILHLLLDWPKRVLYWVESGKYLQSMTLDGKTRQQVWTGTWTADTHMALDLGSSSILWTTKGSGLQSLSLLKNRTYTSNKTWSDGIIAAHEPYLVTVHSGALLLWDRRTPEPFAVSKEPYVRKMIILAENQQVSDPELEEAATDGPPPALPVALPLPCTPSSVPCRNGEGCVSQEYLCDGKPDCQDGSDEGDCSRFCNRPGVFQCLNRNQCIEEKYHCDGAQQCSGGSDELGCWKPTEDCSLRCDNKTRCIPKHWLCDGNADCSDKRDEQGCVQAECRAPEFRCQNGQRISSSLRCDGNQDCVDHSDGTAVLGPGHCGARWGR</sequence>
<dbReference type="Proteomes" id="UP000515165">
    <property type="component" value="Chromosome 2"/>
</dbReference>
<dbReference type="GO" id="GO:0043235">
    <property type="term" value="C:receptor complex"/>
    <property type="evidence" value="ECO:0007669"/>
    <property type="project" value="TreeGrafter"/>
</dbReference>
<dbReference type="PRINTS" id="PR00261">
    <property type="entry name" value="LDLRECEPTOR"/>
</dbReference>
<dbReference type="SMART" id="SM00181">
    <property type="entry name" value="EGF"/>
    <property type="match status" value="3"/>
</dbReference>
<evidence type="ECO:0000256" key="6">
    <source>
        <dbReference type="ARBA" id="ARBA00022989"/>
    </source>
</evidence>
<comment type="subcellular location">
    <subcellularLocation>
        <location evidence="1">Membrane</location>
        <topology evidence="1">Single-pass membrane protein</topology>
    </subcellularLocation>
</comment>
<keyword evidence="2 11" id="KW-0245">EGF-like domain</keyword>
<keyword evidence="10" id="KW-0325">Glycoprotein</keyword>
<feature type="repeat" description="LDL-receptor class B" evidence="13">
    <location>
        <begin position="199"/>
        <end position="244"/>
    </location>
</feature>
<dbReference type="PROSITE" id="PS01187">
    <property type="entry name" value="EGF_CA"/>
    <property type="match status" value="1"/>
</dbReference>
<keyword evidence="3" id="KW-0254">Endocytosis</keyword>
<dbReference type="OrthoDB" id="8831087at2759"/>
<evidence type="ECO:0000256" key="3">
    <source>
        <dbReference type="ARBA" id="ARBA00022583"/>
    </source>
</evidence>
<dbReference type="PANTHER" id="PTHR22722:SF12">
    <property type="entry name" value="EGF-LIKE DOMAIN-CONTAINING PROTEIN"/>
    <property type="match status" value="1"/>
</dbReference>
<keyword evidence="8 12" id="KW-1015">Disulfide bond</keyword>
<feature type="disulfide bond" evidence="12">
    <location>
        <begin position="674"/>
        <end position="689"/>
    </location>
</feature>
<dbReference type="PANTHER" id="PTHR22722">
    <property type="entry name" value="LOW-DENSITY LIPOPROTEIN RECEPTOR-RELATED PROTEIN 2-RELATED"/>
    <property type="match status" value="1"/>
</dbReference>
<protein>
    <submittedName>
        <fullName evidence="16">Low-density lipoprotein receptor-related protein 4-like</fullName>
    </submittedName>
</protein>
<dbReference type="PROSITE" id="PS01209">
    <property type="entry name" value="LDLRA_1"/>
    <property type="match status" value="3"/>
</dbReference>
<evidence type="ECO:0000313" key="16">
    <source>
        <dbReference type="RefSeq" id="XP_035581561.1"/>
    </source>
</evidence>
<dbReference type="AlphaFoldDB" id="A0A6P9F7X9"/>
<dbReference type="SMART" id="SM00135">
    <property type="entry name" value="LY"/>
    <property type="match status" value="5"/>
</dbReference>
<dbReference type="Gene3D" id="4.10.400.10">
    <property type="entry name" value="Low-density Lipoprotein Receptor"/>
    <property type="match status" value="5"/>
</dbReference>
<keyword evidence="7" id="KW-0472">Membrane</keyword>
<dbReference type="Gene3D" id="2.10.25.10">
    <property type="entry name" value="Laminin"/>
    <property type="match status" value="2"/>
</dbReference>
<evidence type="ECO:0000256" key="13">
    <source>
        <dbReference type="PROSITE-ProRule" id="PRU00461"/>
    </source>
</evidence>
<dbReference type="SUPFAM" id="SSF57424">
    <property type="entry name" value="LDL receptor-like module"/>
    <property type="match status" value="5"/>
</dbReference>
<dbReference type="PROSITE" id="PS51120">
    <property type="entry name" value="LDLRB"/>
    <property type="match status" value="1"/>
</dbReference>
<evidence type="ECO:0000313" key="15">
    <source>
        <dbReference type="Proteomes" id="UP000515165"/>
    </source>
</evidence>
<dbReference type="GO" id="GO:0005509">
    <property type="term" value="F:calcium ion binding"/>
    <property type="evidence" value="ECO:0007669"/>
    <property type="project" value="InterPro"/>
</dbReference>
<dbReference type="RefSeq" id="XP_035581561.1">
    <property type="nucleotide sequence ID" value="XM_035725668.1"/>
</dbReference>
<dbReference type="SUPFAM" id="SSF57196">
    <property type="entry name" value="EGF/Laminin"/>
    <property type="match status" value="1"/>
</dbReference>
<dbReference type="GO" id="GO:0016324">
    <property type="term" value="C:apical plasma membrane"/>
    <property type="evidence" value="ECO:0007669"/>
    <property type="project" value="TreeGrafter"/>
</dbReference>
<feature type="disulfide bond" evidence="12">
    <location>
        <begin position="701"/>
        <end position="719"/>
    </location>
</feature>
<dbReference type="PROSITE" id="PS00010">
    <property type="entry name" value="ASX_HYDROXYL"/>
    <property type="match status" value="1"/>
</dbReference>
<dbReference type="InterPro" id="IPR001881">
    <property type="entry name" value="EGF-like_Ca-bd_dom"/>
</dbReference>
<dbReference type="SMART" id="SM00192">
    <property type="entry name" value="LDLa"/>
    <property type="match status" value="5"/>
</dbReference>
<proteinExistence type="predicted"/>
<feature type="disulfide bond" evidence="12">
    <location>
        <begin position="595"/>
        <end position="610"/>
    </location>
</feature>
<evidence type="ECO:0000256" key="4">
    <source>
        <dbReference type="ARBA" id="ARBA00022692"/>
    </source>
</evidence>
<dbReference type="SUPFAM" id="SSF63825">
    <property type="entry name" value="YWTD domain"/>
    <property type="match status" value="2"/>
</dbReference>
<evidence type="ECO:0000256" key="7">
    <source>
        <dbReference type="ARBA" id="ARBA00023136"/>
    </source>
</evidence>
<accession>A0A6P9F7X9</accession>
<dbReference type="PROSITE" id="PS50068">
    <property type="entry name" value="LDLRA_2"/>
    <property type="match status" value="5"/>
</dbReference>
<dbReference type="PROSITE" id="PS50026">
    <property type="entry name" value="EGF_3"/>
    <property type="match status" value="1"/>
</dbReference>
<keyword evidence="9" id="KW-0675">Receptor</keyword>
<dbReference type="GeneID" id="113924125"/>
<dbReference type="SMART" id="SM00179">
    <property type="entry name" value="EGF_CA"/>
    <property type="match status" value="1"/>
</dbReference>
<dbReference type="InterPro" id="IPR002172">
    <property type="entry name" value="LDrepeatLR_classA_rpt"/>
</dbReference>
<feature type="disulfide bond" evidence="12">
    <location>
        <begin position="635"/>
        <end position="650"/>
    </location>
</feature>
<evidence type="ECO:0000256" key="2">
    <source>
        <dbReference type="ARBA" id="ARBA00022536"/>
    </source>
</evidence>
<keyword evidence="5" id="KW-0677">Repeat</keyword>
<evidence type="ECO:0000256" key="12">
    <source>
        <dbReference type="PROSITE-ProRule" id="PRU00124"/>
    </source>
</evidence>
<evidence type="ECO:0000259" key="14">
    <source>
        <dbReference type="PROSITE" id="PS50026"/>
    </source>
</evidence>
<keyword evidence="4" id="KW-0812">Transmembrane</keyword>
<dbReference type="CDD" id="cd00112">
    <property type="entry name" value="LDLa"/>
    <property type="match status" value="5"/>
</dbReference>
<evidence type="ECO:0000256" key="11">
    <source>
        <dbReference type="PROSITE-ProRule" id="PRU00076"/>
    </source>
</evidence>
<feature type="domain" description="EGF-like" evidence="14">
    <location>
        <begin position="33"/>
        <end position="72"/>
    </location>
</feature>
<evidence type="ECO:0000256" key="9">
    <source>
        <dbReference type="ARBA" id="ARBA00023170"/>
    </source>
</evidence>
<keyword evidence="15" id="KW-1185">Reference proteome</keyword>
<gene>
    <name evidence="16" type="primary">LOC113924125</name>
</gene>
<dbReference type="InterPro" id="IPR018097">
    <property type="entry name" value="EGF_Ca-bd_CS"/>
</dbReference>
<dbReference type="CDD" id="cd00054">
    <property type="entry name" value="EGF_CA"/>
    <property type="match status" value="1"/>
</dbReference>
<dbReference type="InterPro" id="IPR036055">
    <property type="entry name" value="LDL_receptor-like_sf"/>
</dbReference>
<evidence type="ECO:0000256" key="5">
    <source>
        <dbReference type="ARBA" id="ARBA00022737"/>
    </source>
</evidence>
<dbReference type="InterPro" id="IPR023415">
    <property type="entry name" value="LDLR_class-A_CS"/>
</dbReference>
<dbReference type="GO" id="GO:0006898">
    <property type="term" value="P:receptor-mediated endocytosis"/>
    <property type="evidence" value="ECO:0007669"/>
    <property type="project" value="TreeGrafter"/>
</dbReference>
<feature type="disulfide bond" evidence="12">
    <location>
        <begin position="4"/>
        <end position="22"/>
    </location>
</feature>
<reference evidence="16" key="1">
    <citation type="submission" date="2025-08" db="UniProtKB">
        <authorList>
            <consortium name="RefSeq"/>
        </authorList>
    </citation>
    <scope>IDENTIFICATION</scope>
    <source>
        <tissue evidence="16">Blood</tissue>
    </source>
</reference>